<dbReference type="RefSeq" id="WP_112159768.1">
    <property type="nucleotide sequence ID" value="NZ_QKRX01000010.1"/>
</dbReference>
<organism evidence="2 3">
    <name type="scientific">Nitrincola tibetensis</name>
    <dbReference type="NCBI Taxonomy" id="2219697"/>
    <lineage>
        <taxon>Bacteria</taxon>
        <taxon>Pseudomonadati</taxon>
        <taxon>Pseudomonadota</taxon>
        <taxon>Gammaproteobacteria</taxon>
        <taxon>Oceanospirillales</taxon>
        <taxon>Oceanospirillaceae</taxon>
        <taxon>Nitrincola</taxon>
    </lineage>
</organism>
<sequence length="362" mass="39318">MPTKARGFTLIELMISLAIGVIILSAVVYIFLSNSQTYRLNEAQSRVQENGRFALEYLTREVRQAGFNPTIEFCGGVGENRGNPVNENFESASADIVSSQMRFMVNWSRPDDAALIESVINPFKIDNSGVVVESKNINTLNTVATALNPIAGSDVLEVTKPNSTRGLRWHGLTAHNSTSFTIDAPNILDDQLTDTNNAIDQGLLANSDLKNILIALDQDCTRGTVFSGEVSGGTVVFPTNSINDNSGNNSTRQMGFDYTGGRLVVAAELTSTNQLSTVRYFIAQPVGAEVPSLYRQFNNGNPQALVEGVNTFTVNTFQGTNNRGVTLTLNIVSQLRGFTESSHPQGRLQQTFETTVAVRNPI</sequence>
<proteinExistence type="predicted"/>
<evidence type="ECO:0008006" key="4">
    <source>
        <dbReference type="Google" id="ProtNLM"/>
    </source>
</evidence>
<dbReference type="Proteomes" id="UP000250744">
    <property type="component" value="Unassembled WGS sequence"/>
</dbReference>
<evidence type="ECO:0000313" key="2">
    <source>
        <dbReference type="EMBL" id="RAU17362.1"/>
    </source>
</evidence>
<dbReference type="OrthoDB" id="5296662at2"/>
<evidence type="ECO:0000313" key="3">
    <source>
        <dbReference type="Proteomes" id="UP000250744"/>
    </source>
</evidence>
<dbReference type="NCBIfam" id="TIGR02532">
    <property type="entry name" value="IV_pilin_GFxxxE"/>
    <property type="match status" value="1"/>
</dbReference>
<keyword evidence="1" id="KW-1133">Transmembrane helix</keyword>
<keyword evidence="1" id="KW-0812">Transmembrane</keyword>
<dbReference type="SUPFAM" id="SSF54523">
    <property type="entry name" value="Pili subunits"/>
    <property type="match status" value="1"/>
</dbReference>
<dbReference type="EMBL" id="QKRX01000010">
    <property type="protein sequence ID" value="RAU17362.1"/>
    <property type="molecule type" value="Genomic_DNA"/>
</dbReference>
<feature type="transmembrane region" description="Helical" evidence="1">
    <location>
        <begin position="7"/>
        <end position="32"/>
    </location>
</feature>
<dbReference type="PROSITE" id="PS00409">
    <property type="entry name" value="PROKAR_NTER_METHYL"/>
    <property type="match status" value="1"/>
</dbReference>
<name>A0A364NJW2_9GAMM</name>
<evidence type="ECO:0000256" key="1">
    <source>
        <dbReference type="SAM" id="Phobius"/>
    </source>
</evidence>
<dbReference type="AlphaFoldDB" id="A0A364NJW2"/>
<gene>
    <name evidence="2" type="ORF">DN062_13135</name>
</gene>
<protein>
    <recommendedName>
        <fullName evidence="4">Prepilin-type N-terminal cleavage/methylation domain-containing protein</fullName>
    </recommendedName>
</protein>
<dbReference type="InterPro" id="IPR012902">
    <property type="entry name" value="N_methyl_site"/>
</dbReference>
<keyword evidence="3" id="KW-1185">Reference proteome</keyword>
<dbReference type="Pfam" id="PF07963">
    <property type="entry name" value="N_methyl"/>
    <property type="match status" value="1"/>
</dbReference>
<accession>A0A364NJW2</accession>
<dbReference type="InterPro" id="IPR045584">
    <property type="entry name" value="Pilin-like"/>
</dbReference>
<comment type="caution">
    <text evidence="2">The sequence shown here is derived from an EMBL/GenBank/DDBJ whole genome shotgun (WGS) entry which is preliminary data.</text>
</comment>
<reference evidence="2 3" key="1">
    <citation type="submission" date="2018-06" db="EMBL/GenBank/DDBJ databases">
        <title>Nitrincola tibetense sp. nov., isolated from Lake XuguoCo on Tibetan Plateau.</title>
        <authorList>
            <person name="Xing P."/>
        </authorList>
    </citation>
    <scope>NUCLEOTIDE SEQUENCE [LARGE SCALE GENOMIC DNA]</scope>
    <source>
        <strain evidence="3">xg18</strain>
    </source>
</reference>
<keyword evidence="1" id="KW-0472">Membrane</keyword>